<evidence type="ECO:0000313" key="3">
    <source>
        <dbReference type="Proteomes" id="UP000069697"/>
    </source>
</evidence>
<evidence type="ECO:0000256" key="1">
    <source>
        <dbReference type="SAM" id="Phobius"/>
    </source>
</evidence>
<evidence type="ECO:0000313" key="2">
    <source>
        <dbReference type="EMBL" id="GAS82409.1"/>
    </source>
</evidence>
<keyword evidence="1" id="KW-0812">Transmembrane</keyword>
<proteinExistence type="predicted"/>
<feature type="transmembrane region" description="Helical" evidence="1">
    <location>
        <begin position="39"/>
        <end position="58"/>
    </location>
</feature>
<comment type="caution">
    <text evidence="2">The sequence shown here is derived from an EMBL/GenBank/DDBJ whole genome shotgun (WGS) entry which is preliminary data.</text>
</comment>
<sequence>MKKNRIIAFSLLILSIPVFINYGLFSWEAPGLNGDSGDWLGFLANFLGLIGAVLIALFQMKEQKDGELVRDIESNRSYIDVQDFTAPLMLKGVVTHENSRIIQTDGYDALVKRFRSNEYKEISVGYLKMAHYGTAELIFDCSFSLSFSYLKNGIKVSDTESVSIGVFEKGIEIFIPLVPEGIDKGVEIELFTVTIDYSTIKGERLQLHRDYVSKKETLYSIVNNAKNTIFEYDMKMINWIYPNKIDHTKLAP</sequence>
<organism evidence="2 3">
    <name type="scientific">Paenibacillus amylolyticus</name>
    <dbReference type="NCBI Taxonomy" id="1451"/>
    <lineage>
        <taxon>Bacteria</taxon>
        <taxon>Bacillati</taxon>
        <taxon>Bacillota</taxon>
        <taxon>Bacilli</taxon>
        <taxon>Bacillales</taxon>
        <taxon>Paenibacillaceae</taxon>
        <taxon>Paenibacillus</taxon>
    </lineage>
</organism>
<reference evidence="2 3" key="1">
    <citation type="journal article" date="2016" name="Genome Announc.">
        <title>Draft Genome Sequence of Paenibacillus amylolyticus Heshi-A3, Isolated from Fermented Rice Bran in a Japanese Fermented Seafood Dish.</title>
        <authorList>
            <person name="Akuzawa S."/>
            <person name="Nagaoka J."/>
            <person name="Kanekatsu M."/>
            <person name="Kubota E."/>
            <person name="Ohtake R."/>
            <person name="Suzuki T."/>
            <person name="Kanesaki Y."/>
        </authorList>
    </citation>
    <scope>NUCLEOTIDE SEQUENCE [LARGE SCALE GENOMIC DNA]</scope>
    <source>
        <strain evidence="2 3">Heshi-A3</strain>
    </source>
</reference>
<protein>
    <submittedName>
        <fullName evidence="2">Uncharacterized protein</fullName>
    </submittedName>
</protein>
<keyword evidence="1" id="KW-0472">Membrane</keyword>
<feature type="transmembrane region" description="Helical" evidence="1">
    <location>
        <begin position="7"/>
        <end position="27"/>
    </location>
</feature>
<dbReference type="AlphaFoldDB" id="A0A100VMF0"/>
<gene>
    <name evidence="2" type="ORF">PAHA3_2483</name>
</gene>
<dbReference type="RefSeq" id="WP_062834961.1">
    <property type="nucleotide sequence ID" value="NZ_BCNV01000001.1"/>
</dbReference>
<accession>A0A100VMF0</accession>
<name>A0A100VMF0_PAEAM</name>
<keyword evidence="1" id="KW-1133">Transmembrane helix</keyword>
<dbReference type="Proteomes" id="UP000069697">
    <property type="component" value="Unassembled WGS sequence"/>
</dbReference>
<reference evidence="3" key="2">
    <citation type="submission" date="2016-01" db="EMBL/GenBank/DDBJ databases">
        <title>Draft Genome Sequence of Paenibacillus amylolyticus Heshi-A3 that Was Isolated from Fermented Rice Bran with Aging Salted Mackerel, Which Was Named Heshiko as Traditional Fermented Seafood in Japan.</title>
        <authorList>
            <person name="Akuzawa S."/>
            <person name="Nakagawa J."/>
            <person name="Kanekatsu T."/>
            <person name="Kubota E."/>
            <person name="Ohtake R."/>
            <person name="Suzuki T."/>
            <person name="Kanesaki Y."/>
        </authorList>
    </citation>
    <scope>NUCLEOTIDE SEQUENCE [LARGE SCALE GENOMIC DNA]</scope>
    <source>
        <strain evidence="3">Heshi-A3</strain>
    </source>
</reference>
<dbReference type="EMBL" id="BCNV01000001">
    <property type="protein sequence ID" value="GAS82409.1"/>
    <property type="molecule type" value="Genomic_DNA"/>
</dbReference>